<evidence type="ECO:0008006" key="3">
    <source>
        <dbReference type="Google" id="ProtNLM"/>
    </source>
</evidence>
<dbReference type="Pfam" id="PF10722">
    <property type="entry name" value="YbjN"/>
    <property type="match status" value="1"/>
</dbReference>
<dbReference type="InterPro" id="IPR019660">
    <property type="entry name" value="Put_sensory_transdc_reg_YbjN"/>
</dbReference>
<sequence length="155" mass="18004">MELTYKNLEKLIKQLGHQVFYQKETDQLVLTFKKDLIEYPVFIRIIQQQTILQIVLFLPCRAEEGTLADTLRLLNFFNKELDLPGFCYDELSKLLFYRVVIPAFDKMVVSVMTLERILGSLPEIAHTFGPLTQLVASGTKTFQQILEEFVKTGRK</sequence>
<dbReference type="OrthoDB" id="21336at2"/>
<evidence type="ECO:0000313" key="1">
    <source>
        <dbReference type="EMBL" id="CRX38429.1"/>
    </source>
</evidence>
<proteinExistence type="predicted"/>
<evidence type="ECO:0000313" key="2">
    <source>
        <dbReference type="Proteomes" id="UP000220251"/>
    </source>
</evidence>
<dbReference type="Proteomes" id="UP000220251">
    <property type="component" value="Unassembled WGS sequence"/>
</dbReference>
<reference evidence="2" key="1">
    <citation type="submission" date="2015-06" db="EMBL/GenBank/DDBJ databases">
        <authorList>
            <person name="Bertelli C."/>
        </authorList>
    </citation>
    <scope>NUCLEOTIDE SEQUENCE [LARGE SCALE GENOMIC DNA]</scope>
    <source>
        <strain evidence="2">CRIB-30</strain>
    </source>
</reference>
<keyword evidence="2" id="KW-1185">Reference proteome</keyword>
<protein>
    <recommendedName>
        <fullName evidence="3">YbjN domain-containing protein</fullName>
    </recommendedName>
</protein>
<organism evidence="1 2">
    <name type="scientific">Estrella lausannensis</name>
    <dbReference type="NCBI Taxonomy" id="483423"/>
    <lineage>
        <taxon>Bacteria</taxon>
        <taxon>Pseudomonadati</taxon>
        <taxon>Chlamydiota</taxon>
        <taxon>Chlamydiia</taxon>
        <taxon>Parachlamydiales</taxon>
        <taxon>Candidatus Criblamydiaceae</taxon>
        <taxon>Estrella</taxon>
    </lineage>
</organism>
<dbReference type="AlphaFoldDB" id="A0A0H5DRT2"/>
<dbReference type="EMBL" id="CWGJ01000012">
    <property type="protein sequence ID" value="CRX38429.1"/>
    <property type="molecule type" value="Genomic_DNA"/>
</dbReference>
<gene>
    <name evidence="1" type="ORF">ELAC_1085</name>
</gene>
<name>A0A0H5DRT2_9BACT</name>
<accession>A0A0H5DRT2</accession>
<dbReference type="RefSeq" id="WP_098038290.1">
    <property type="nucleotide sequence ID" value="NZ_CWGJ01000012.1"/>
</dbReference>